<dbReference type="InterPro" id="IPR051724">
    <property type="entry name" value="Actin_motor_Myosin"/>
</dbReference>
<feature type="region of interest" description="Disordered" evidence="11">
    <location>
        <begin position="781"/>
        <end position="821"/>
    </location>
</feature>
<dbReference type="GO" id="GO:0009888">
    <property type="term" value="P:tissue development"/>
    <property type="evidence" value="ECO:0007669"/>
    <property type="project" value="UniProtKB-ARBA"/>
</dbReference>
<evidence type="ECO:0000256" key="5">
    <source>
        <dbReference type="ARBA" id="ARBA00022741"/>
    </source>
</evidence>
<evidence type="ECO:0000256" key="8">
    <source>
        <dbReference type="ARBA" id="ARBA00023175"/>
    </source>
</evidence>
<dbReference type="InterPro" id="IPR035963">
    <property type="entry name" value="FERM_2"/>
</dbReference>
<protein>
    <submittedName>
        <fullName evidence="16">Uncharacterized protein</fullName>
    </submittedName>
</protein>
<dbReference type="Gene3D" id="3.10.20.90">
    <property type="entry name" value="Phosphatidylinositol 3-kinase Catalytic Subunit, Chain A, domain 1"/>
    <property type="match status" value="2"/>
</dbReference>
<dbReference type="Gene3D" id="1.10.10.820">
    <property type="match status" value="1"/>
</dbReference>
<feature type="compositionally biased region" description="Basic and acidic residues" evidence="11">
    <location>
        <begin position="781"/>
        <end position="800"/>
    </location>
</feature>
<dbReference type="InterPro" id="IPR002404">
    <property type="entry name" value="IRS_PTB"/>
</dbReference>
<feature type="domain" description="MyTH4" evidence="14">
    <location>
        <begin position="1681"/>
        <end position="1841"/>
    </location>
</feature>
<dbReference type="PROSITE" id="PS50200">
    <property type="entry name" value="RA"/>
    <property type="match status" value="1"/>
</dbReference>
<dbReference type="Pfam" id="PF00373">
    <property type="entry name" value="FERM_M"/>
    <property type="match status" value="1"/>
</dbReference>
<dbReference type="GO" id="GO:0003779">
    <property type="term" value="F:actin binding"/>
    <property type="evidence" value="ECO:0007669"/>
    <property type="project" value="UniProtKB-KW"/>
</dbReference>
<feature type="compositionally biased region" description="Low complexity" evidence="11">
    <location>
        <begin position="1006"/>
        <end position="1035"/>
    </location>
</feature>
<dbReference type="InterPro" id="IPR000857">
    <property type="entry name" value="MyTH4_dom"/>
</dbReference>
<dbReference type="GO" id="GO:0005737">
    <property type="term" value="C:cytoplasm"/>
    <property type="evidence" value="ECO:0007669"/>
    <property type="project" value="UniProtKB-SubCell"/>
</dbReference>
<dbReference type="InterPro" id="IPR014352">
    <property type="entry name" value="FERM/acyl-CoA-bd_prot_sf"/>
</dbReference>
<keyword evidence="5 10" id="KW-0547">Nucleotide-binding</keyword>
<dbReference type="Pfam" id="PF00612">
    <property type="entry name" value="IQ"/>
    <property type="match status" value="2"/>
</dbReference>
<dbReference type="PANTHER" id="PTHR46049:SF5">
    <property type="entry name" value="PLECKSTRIN HOMOLOGY DOMAIN-CONTAINING FAMILY H MEMBER 3"/>
    <property type="match status" value="1"/>
</dbReference>
<keyword evidence="3" id="KW-0343">GTPase activation</keyword>
<dbReference type="SUPFAM" id="SSF54236">
    <property type="entry name" value="Ubiquitin-like"/>
    <property type="match status" value="2"/>
</dbReference>
<keyword evidence="7 10" id="KW-0518">Myosin</keyword>
<dbReference type="Pfam" id="PF02174">
    <property type="entry name" value="IRS"/>
    <property type="match status" value="1"/>
</dbReference>
<feature type="domain" description="Myosin motor" evidence="15">
    <location>
        <begin position="15"/>
        <end position="702"/>
    </location>
</feature>
<evidence type="ECO:0000256" key="9">
    <source>
        <dbReference type="ARBA" id="ARBA00023203"/>
    </source>
</evidence>
<dbReference type="GO" id="GO:0003774">
    <property type="term" value="F:cytoskeletal motor activity"/>
    <property type="evidence" value="ECO:0007669"/>
    <property type="project" value="UniProtKB-UniRule"/>
</dbReference>
<gene>
    <name evidence="16" type="ORF">TDIB3V08_LOCUS1465</name>
</gene>
<dbReference type="SMART" id="SM00015">
    <property type="entry name" value="IQ"/>
    <property type="match status" value="3"/>
</dbReference>
<keyword evidence="6 10" id="KW-0067">ATP-binding</keyword>
<feature type="domain" description="FERM" evidence="12">
    <location>
        <begin position="1846"/>
        <end position="2257"/>
    </location>
</feature>
<dbReference type="GO" id="GO:0005524">
    <property type="term" value="F:ATP binding"/>
    <property type="evidence" value="ECO:0007669"/>
    <property type="project" value="UniProtKB-UniRule"/>
</dbReference>
<evidence type="ECO:0000259" key="15">
    <source>
        <dbReference type="PROSITE" id="PS51456"/>
    </source>
</evidence>
<feature type="compositionally biased region" description="Basic and acidic residues" evidence="11">
    <location>
        <begin position="807"/>
        <end position="820"/>
    </location>
</feature>
<dbReference type="SUPFAM" id="SSF50729">
    <property type="entry name" value="PH domain-like"/>
    <property type="match status" value="2"/>
</dbReference>
<dbReference type="GO" id="GO:0005096">
    <property type="term" value="F:GTPase activator activity"/>
    <property type="evidence" value="ECO:0007669"/>
    <property type="project" value="UniProtKB-KW"/>
</dbReference>
<dbReference type="Gene3D" id="2.30.29.30">
    <property type="entry name" value="Pleckstrin-homology domain (PH domain)/Phosphotyrosine-binding domain (PTB)"/>
    <property type="match status" value="2"/>
</dbReference>
<dbReference type="Pfam" id="PF21989">
    <property type="entry name" value="RA_2"/>
    <property type="match status" value="2"/>
</dbReference>
<reference evidence="16" key="1">
    <citation type="submission" date="2020-11" db="EMBL/GenBank/DDBJ databases">
        <authorList>
            <person name="Tran Van P."/>
        </authorList>
    </citation>
    <scope>NUCLEOTIDE SEQUENCE</scope>
</reference>
<evidence type="ECO:0000256" key="4">
    <source>
        <dbReference type="ARBA" id="ARBA00022490"/>
    </source>
</evidence>
<dbReference type="InterPro" id="IPR027417">
    <property type="entry name" value="P-loop_NTPase"/>
</dbReference>
<name>A0A7R8VB92_TIMDO</name>
<evidence type="ECO:0000256" key="7">
    <source>
        <dbReference type="ARBA" id="ARBA00023123"/>
    </source>
</evidence>
<dbReference type="PROSITE" id="PS51456">
    <property type="entry name" value="MYOSIN_MOTOR"/>
    <property type="match status" value="1"/>
</dbReference>
<dbReference type="CDD" id="cd23767">
    <property type="entry name" value="IQCD"/>
    <property type="match status" value="1"/>
</dbReference>
<dbReference type="Gene3D" id="1.20.80.10">
    <property type="match status" value="2"/>
</dbReference>
<dbReference type="Gene3D" id="6.20.240.20">
    <property type="match status" value="1"/>
</dbReference>
<evidence type="ECO:0000259" key="12">
    <source>
        <dbReference type="PROSITE" id="PS50057"/>
    </source>
</evidence>
<dbReference type="CDD" id="cd14883">
    <property type="entry name" value="MYSc_Myo22"/>
    <property type="match status" value="1"/>
</dbReference>
<dbReference type="Gene3D" id="1.20.120.720">
    <property type="entry name" value="Myosin VI head, motor domain, U50 subdomain"/>
    <property type="match status" value="1"/>
</dbReference>
<dbReference type="SMART" id="SM00242">
    <property type="entry name" value="MYSc"/>
    <property type="match status" value="1"/>
</dbReference>
<dbReference type="PANTHER" id="PTHR46049">
    <property type="entry name" value="AGAP003327-PA"/>
    <property type="match status" value="1"/>
</dbReference>
<dbReference type="Pfam" id="PF00063">
    <property type="entry name" value="Myosin_head"/>
    <property type="match status" value="1"/>
</dbReference>
<proteinExistence type="inferred from homology"/>
<evidence type="ECO:0000259" key="13">
    <source>
        <dbReference type="PROSITE" id="PS50200"/>
    </source>
</evidence>
<dbReference type="PRINTS" id="PR00193">
    <property type="entry name" value="MYOSINHEAVY"/>
</dbReference>
<dbReference type="PROSITE" id="PS50096">
    <property type="entry name" value="IQ"/>
    <property type="match status" value="3"/>
</dbReference>
<feature type="compositionally biased region" description="Pro residues" evidence="11">
    <location>
        <begin position="975"/>
        <end position="987"/>
    </location>
</feature>
<evidence type="ECO:0000313" key="16">
    <source>
        <dbReference type="EMBL" id="CAD7195059.1"/>
    </source>
</evidence>
<feature type="binding site" evidence="10">
    <location>
        <begin position="108"/>
        <end position="115"/>
    </location>
    <ligand>
        <name>ATP</name>
        <dbReference type="ChEBI" id="CHEBI:30616"/>
    </ligand>
</feature>
<evidence type="ECO:0000256" key="6">
    <source>
        <dbReference type="ARBA" id="ARBA00022840"/>
    </source>
</evidence>
<dbReference type="InterPro" id="IPR036961">
    <property type="entry name" value="Kinesin_motor_dom_sf"/>
</dbReference>
<dbReference type="Gene3D" id="1.20.5.190">
    <property type="match status" value="1"/>
</dbReference>
<dbReference type="PROSITE" id="PS50057">
    <property type="entry name" value="FERM_3"/>
    <property type="match status" value="2"/>
</dbReference>
<feature type="domain" description="FERM" evidence="12">
    <location>
        <begin position="1274"/>
        <end position="1597"/>
    </location>
</feature>
<dbReference type="GO" id="GO:0030182">
    <property type="term" value="P:neuron differentiation"/>
    <property type="evidence" value="ECO:0007669"/>
    <property type="project" value="UniProtKB-ARBA"/>
</dbReference>
<dbReference type="GO" id="GO:0007165">
    <property type="term" value="P:signal transduction"/>
    <property type="evidence" value="ECO:0007669"/>
    <property type="project" value="InterPro"/>
</dbReference>
<dbReference type="InterPro" id="IPR019749">
    <property type="entry name" value="Band_41_domain"/>
</dbReference>
<dbReference type="InterPro" id="IPR000299">
    <property type="entry name" value="FERM_domain"/>
</dbReference>
<dbReference type="SUPFAM" id="SSF52540">
    <property type="entry name" value="P-loop containing nucleoside triphosphate hydrolases"/>
    <property type="match status" value="1"/>
</dbReference>
<dbReference type="Gene3D" id="1.20.58.530">
    <property type="match status" value="1"/>
</dbReference>
<dbReference type="Gene3D" id="1.25.40.530">
    <property type="entry name" value="MyTH4 domain"/>
    <property type="match status" value="2"/>
</dbReference>
<dbReference type="CDD" id="cd14473">
    <property type="entry name" value="FERM_B-lobe"/>
    <property type="match status" value="2"/>
</dbReference>
<evidence type="ECO:0000256" key="2">
    <source>
        <dbReference type="ARBA" id="ARBA00008314"/>
    </source>
</evidence>
<feature type="compositionally biased region" description="Pro residues" evidence="11">
    <location>
        <begin position="929"/>
        <end position="941"/>
    </location>
</feature>
<feature type="domain" description="MyTH4" evidence="14">
    <location>
        <begin position="1120"/>
        <end position="1269"/>
    </location>
</feature>
<dbReference type="Pfam" id="PF00784">
    <property type="entry name" value="MyTH4"/>
    <property type="match status" value="2"/>
</dbReference>
<dbReference type="SMART" id="SM00295">
    <property type="entry name" value="B41"/>
    <property type="match status" value="2"/>
</dbReference>
<dbReference type="Gene3D" id="3.40.850.10">
    <property type="entry name" value="Kinesin motor domain"/>
    <property type="match status" value="1"/>
</dbReference>
<comment type="subcellular location">
    <subcellularLocation>
        <location evidence="1">Cytoplasm</location>
    </subcellularLocation>
</comment>
<accession>A0A7R8VB92</accession>
<dbReference type="InterPro" id="IPR000048">
    <property type="entry name" value="IQ_motif_EF-hand-BS"/>
</dbReference>
<keyword evidence="8 10" id="KW-0505">Motor protein</keyword>
<dbReference type="EMBL" id="OA564640">
    <property type="protein sequence ID" value="CAD7195059.1"/>
    <property type="molecule type" value="Genomic_DNA"/>
</dbReference>
<feature type="compositionally biased region" description="Acidic residues" evidence="11">
    <location>
        <begin position="962"/>
        <end position="972"/>
    </location>
</feature>
<dbReference type="FunFam" id="1.10.10.820:FF:000001">
    <property type="entry name" value="Myosin heavy chain"/>
    <property type="match status" value="1"/>
</dbReference>
<feature type="domain" description="Ras-associating" evidence="13">
    <location>
        <begin position="1844"/>
        <end position="1929"/>
    </location>
</feature>
<dbReference type="CDD" id="cd13203">
    <property type="entry name" value="FERM_C1_myosin_like"/>
    <property type="match status" value="1"/>
</dbReference>
<dbReference type="GO" id="GO:0071944">
    <property type="term" value="C:cell periphery"/>
    <property type="evidence" value="ECO:0007669"/>
    <property type="project" value="UniProtKB-ARBA"/>
</dbReference>
<feature type="region of interest" description="Actin-binding" evidence="10">
    <location>
        <begin position="583"/>
        <end position="605"/>
    </location>
</feature>
<evidence type="ECO:0000256" key="3">
    <source>
        <dbReference type="ARBA" id="ARBA00022468"/>
    </source>
</evidence>
<dbReference type="PROSITE" id="PS51016">
    <property type="entry name" value="MYTH4"/>
    <property type="match status" value="2"/>
</dbReference>
<dbReference type="SMART" id="SM00139">
    <property type="entry name" value="MyTH4"/>
    <property type="match status" value="2"/>
</dbReference>
<dbReference type="InterPro" id="IPR011993">
    <property type="entry name" value="PH-like_dom_sf"/>
</dbReference>
<sequence>MVEQGFSSLGSSPEAGVPDMTVISDIDEVGINRNLQVRYGRDQIYTYTGTILVAVNPYKDLDIYTTEYVFRYHGQKMGTLEPHVFAMAEAAHKSLQASECNQSCVISGESGAGKTETTKFILQYLCSVTSNVSTWVEQQILEANTILEAFGNAKTVRNDNSSRFGKFMQVCFDRQWMIKGCIIQDYLLEQSRITFQSPGERNYHVFYQLVEAAKSNRELAEQLNLRPAEFYKYLNQSGCIRIDGVCDADKFDALRLAFNVVCIPAEMCDGIFSVLSAILWLGNMSFEDIDGENCKLTEEDKEVLITVASLLGLQQDDLVQVALRRQINVRGNITEIPLKLQEARENRHAMAKALYSRTFAWLVNHINTCTNPGQDSSRFLGVLDIFGFENFAVNSFEQLCINYTNEKLHKFFNHYVFALEQEIYRQEEIEFSHILFTDNTTCLELVEKPPRCILKLLTEQCHMPKGSDVAYLTNLHSEFECHANYLKGEDRRKWETEFGINHYAGCVTYCVQGFVDKNRDVQQDVFFDFMSRSTNEFVQELTMYQDLLGCTVARMGSGGGTATVQRGTSKGKPTVSDTFRYQLQALVDVLQATNPWYVRCIKPNMKKAPNMYNEKLVLDQLKYLGMLDIIRIRKEGYPIHMPFSEFIQRYRCLAKNKLSVSPKDAVRTLIKMQGVANIEWQIGKTKVFLRSCVHEPLEDKRNQIVHSMATKIQTCWRGHVSRREYLKIQRAALRVQHAYRGWKQRLRFLQQRRAAIVIQSHLRGVFAREVAAALREMRRVEEEMRKREKLEEERRQREAEMDQQQQEQDKKALEESERAAQQEIATLSQMAEQLNPKLAANSEPSGGDSVDLDNLFAFLSDVQTNRNNIIDEIGDRMDELVEDLDVELEIVIKQETEALLINGPSHPPAHPNTLELQPPRVTGLGVPSLPEPTGPPPPPPTGHELSPQGTSEPIYESVLPRDDDDDDEEIEESTIPPPLPATGPPPPHKLRPKSPGMERVQRGDRIPSPIINSPRHSRPSSRSSTVSGGIQSSYSWRYNGRAEDDPEREQRRKFRVEKKLQELEEQDKEALDDTYHDIVEFAQNYFNSHERSPEGTIIATLTRKNKVGEIMPKYEMVTYYKGNTIPNSHIHMYDPDNVNVACSVFRDLCKYIRGELKSDTELTTIQTIVGYGIEREELRDEILVQCMRQATNNPNPEATERVWLLLCLCIVAFQPSKLLYKYFVCFLRKNLQLEGKLRQYVQWCMDNCKNTKVSCRQYPPSSVEIAAMRRLGTIVCRFFFLDGRTKAIDVHPTDTASDAACKLAEKLGLRNLEGWAIYQSRPDGEEHVRAHDYLYDVIAAWELKQCKLGTTSSFPTLSRQRNSATLGSGENRFIFKRRLFRTTRELSQDPVEVNMLYAQAVYSVVKCDDFPVSEKVSLQLAGLQAQVALGDPKDKLDYYSDVDSYLPQRISRTRSEEQWVPIVAQAHRQYGTGRSELTAKVLYLSCVMQYPLYGTTMFHVTYRGYWSYGNSLILGVNCDGLMLIKPDDKFVLYEYRYQDVESIFLDPSDSFITVNLMRQQPDNSHKCFVFETPQKNEIGSLIISYCPALAGWITESEVPIRKVKPITNEDRIRLYHNLVNSRRTLVDTDMLKKPQDTGGGFLRNTLRRLSKHRLEKLRQEHGSLTDHGETYKGFPYAYWAFSRSMIPQSLHKIPEVEEQVALQVFQIILTYAGLGQNGDTVRSMEEEHVNLIQSVMERCMRKDVLLTELYLQLIKQTTDHPDPNSRVNLRHWALLSLAVSVILPPNKAVRKYLLTHLKRCASDYVTEEGKYARFAEKCMSKTQGTRRRQWPPSREEIMCTINRRPIYARFHFMDGQYHAVEFHPSATAKDVMEIVKKKIGLRETALGYAIYEVLGNSERSLVPEEKVADVMSKWERYRMANVAGVNCPATANGNSTSIVVGKTCRRQHHFFLFKKHLFLDDYMDLSDPVEKELLYHQVLHGLRSDRFPISEKEAVSVRVSQYNTLVGVAVVVVVVVLVDTSSVLHKNWLSGLHYRTAHTSTKSRDPLLTPPRCSPPNDQRECMRQIAAGLLKASARHREIWFDGLALILQVMLTALQAQLEMGDCGDVLEDYRSIASHCLPPRFVPNIPHEGVALHHQSLRGMTSAEAKKAFLNLIQSWPLHKATIFDVMQSFTSNWPRVLWLAVDQDGLHLLEHRSRNALCSYEYDSILSYSPALNCLMIITGSEKKQSKVILTTSQAFQIANLIREYTEVLQSPKQIRHNRDVNPKKKIISQSRPVSILHKPVPIIDGTPS</sequence>
<dbReference type="InterPro" id="IPR019748">
    <property type="entry name" value="FERM_central"/>
</dbReference>
<feature type="region of interest" description="Disordered" evidence="11">
    <location>
        <begin position="901"/>
        <end position="1052"/>
    </location>
</feature>
<dbReference type="CDD" id="cd13204">
    <property type="entry name" value="FERM_C2_myosin_like"/>
    <property type="match status" value="1"/>
</dbReference>
<dbReference type="CDD" id="cd17208">
    <property type="entry name" value="FERM_F1_DdMyo7_like"/>
    <property type="match status" value="2"/>
</dbReference>
<dbReference type="InterPro" id="IPR029071">
    <property type="entry name" value="Ubiquitin-like_domsf"/>
</dbReference>
<dbReference type="GO" id="GO:0009887">
    <property type="term" value="P:animal organ morphogenesis"/>
    <property type="evidence" value="ECO:0007669"/>
    <property type="project" value="UniProtKB-ARBA"/>
</dbReference>
<keyword evidence="9 10" id="KW-0009">Actin-binding</keyword>
<keyword evidence="4" id="KW-0963">Cytoplasm</keyword>
<evidence type="ECO:0000256" key="10">
    <source>
        <dbReference type="PROSITE-ProRule" id="PRU00782"/>
    </source>
</evidence>
<organism evidence="16">
    <name type="scientific">Timema douglasi</name>
    <name type="common">Walking stick</name>
    <dbReference type="NCBI Taxonomy" id="61478"/>
    <lineage>
        <taxon>Eukaryota</taxon>
        <taxon>Metazoa</taxon>
        <taxon>Ecdysozoa</taxon>
        <taxon>Arthropoda</taxon>
        <taxon>Hexapoda</taxon>
        <taxon>Insecta</taxon>
        <taxon>Pterygota</taxon>
        <taxon>Neoptera</taxon>
        <taxon>Polyneoptera</taxon>
        <taxon>Phasmatodea</taxon>
        <taxon>Timematodea</taxon>
        <taxon>Timematoidea</taxon>
        <taxon>Timematidae</taxon>
        <taxon>Timema</taxon>
    </lineage>
</organism>
<dbReference type="InterPro" id="IPR038185">
    <property type="entry name" value="MyTH4_dom_sf"/>
</dbReference>
<comment type="similarity">
    <text evidence="2 10">Belongs to the TRAFAC class myosin-kinesin ATPase superfamily. Myosin family.</text>
</comment>
<evidence type="ECO:0000256" key="11">
    <source>
        <dbReference type="SAM" id="MobiDB-lite"/>
    </source>
</evidence>
<evidence type="ECO:0000256" key="1">
    <source>
        <dbReference type="ARBA" id="ARBA00004496"/>
    </source>
</evidence>
<evidence type="ECO:0000259" key="14">
    <source>
        <dbReference type="PROSITE" id="PS51016"/>
    </source>
</evidence>
<dbReference type="InterPro" id="IPR000159">
    <property type="entry name" value="RA_dom"/>
</dbReference>
<dbReference type="SUPFAM" id="SSF47031">
    <property type="entry name" value="Second domain of FERM"/>
    <property type="match status" value="3"/>
</dbReference>
<dbReference type="GO" id="GO:0016459">
    <property type="term" value="C:myosin complex"/>
    <property type="evidence" value="ECO:0007669"/>
    <property type="project" value="UniProtKB-KW"/>
</dbReference>
<dbReference type="InterPro" id="IPR001609">
    <property type="entry name" value="Myosin_head_motor_dom-like"/>
</dbReference>